<dbReference type="Gene3D" id="1.10.10.10">
    <property type="entry name" value="Winged helix-like DNA-binding domain superfamily/Winged helix DNA-binding domain"/>
    <property type="match status" value="1"/>
</dbReference>
<evidence type="ECO:0000259" key="1">
    <source>
        <dbReference type="Pfam" id="PF13601"/>
    </source>
</evidence>
<dbReference type="InterPro" id="IPR011991">
    <property type="entry name" value="ArsR-like_HTH"/>
</dbReference>
<dbReference type="InterPro" id="IPR027395">
    <property type="entry name" value="WH_DNA-bd_dom"/>
</dbReference>
<dbReference type="Pfam" id="PF13601">
    <property type="entry name" value="HTH_34"/>
    <property type="match status" value="1"/>
</dbReference>
<evidence type="ECO:0000313" key="3">
    <source>
        <dbReference type="Proteomes" id="UP000436989"/>
    </source>
</evidence>
<comment type="caution">
    <text evidence="2">The sequence shown here is derived from an EMBL/GenBank/DDBJ whole genome shotgun (WGS) entry which is preliminary data.</text>
</comment>
<dbReference type="SUPFAM" id="SSF46785">
    <property type="entry name" value="Winged helix' DNA-binding domain"/>
    <property type="match status" value="1"/>
</dbReference>
<organism evidence="2 3">
    <name type="scientific">Kocuria sediminis</name>
    <dbReference type="NCBI Taxonomy" id="1038857"/>
    <lineage>
        <taxon>Bacteria</taxon>
        <taxon>Bacillati</taxon>
        <taxon>Actinomycetota</taxon>
        <taxon>Actinomycetes</taxon>
        <taxon>Micrococcales</taxon>
        <taxon>Micrococcaceae</taxon>
        <taxon>Kocuria</taxon>
    </lineage>
</organism>
<dbReference type="EMBL" id="WOGU01000007">
    <property type="protein sequence ID" value="MUN63423.1"/>
    <property type="molecule type" value="Genomic_DNA"/>
</dbReference>
<dbReference type="PANTHER" id="PTHR37318">
    <property type="entry name" value="BSL7504 PROTEIN"/>
    <property type="match status" value="1"/>
</dbReference>
<dbReference type="PANTHER" id="PTHR37318:SF1">
    <property type="entry name" value="BSL7504 PROTEIN"/>
    <property type="match status" value="1"/>
</dbReference>
<proteinExistence type="predicted"/>
<reference evidence="2 3" key="1">
    <citation type="submission" date="2019-12" db="EMBL/GenBank/DDBJ databases">
        <authorList>
            <person name="Shi Y."/>
        </authorList>
    </citation>
    <scope>NUCLEOTIDE SEQUENCE [LARGE SCALE GENOMIC DNA]</scope>
    <source>
        <strain evidence="2 3">JCM 17929</strain>
    </source>
</reference>
<keyword evidence="3" id="KW-1185">Reference proteome</keyword>
<dbReference type="AlphaFoldDB" id="A0A6N8GQ65"/>
<evidence type="ECO:0000313" key="2">
    <source>
        <dbReference type="EMBL" id="MUN63423.1"/>
    </source>
</evidence>
<dbReference type="Proteomes" id="UP000436989">
    <property type="component" value="Unassembled WGS sequence"/>
</dbReference>
<sequence>MEKYGIPLDATAGQDVAPVLDETIHSPHRLRICALLHQLGTTEYQLLRESLQVSASVLSKHLKKLEEAGYVDLSTRTIGTRPHGWATLTACGARAYRSHLAYLEELIQIADSQGKP</sequence>
<gene>
    <name evidence="2" type="ORF">GMA12_09765</name>
</gene>
<name>A0A6N8GQ65_9MICC</name>
<dbReference type="CDD" id="cd00090">
    <property type="entry name" value="HTH_ARSR"/>
    <property type="match status" value="1"/>
</dbReference>
<protein>
    <submittedName>
        <fullName evidence="2">Helix-turn-helix domain-containing protein</fullName>
    </submittedName>
</protein>
<dbReference type="InterPro" id="IPR036390">
    <property type="entry name" value="WH_DNA-bd_sf"/>
</dbReference>
<dbReference type="InterPro" id="IPR036388">
    <property type="entry name" value="WH-like_DNA-bd_sf"/>
</dbReference>
<feature type="domain" description="Winged helix DNA-binding" evidence="1">
    <location>
        <begin position="29"/>
        <end position="107"/>
    </location>
</feature>
<dbReference type="RefSeq" id="WP_156269337.1">
    <property type="nucleotide sequence ID" value="NZ_WOGU01000007.1"/>
</dbReference>
<accession>A0A6N8GQ65</accession>